<dbReference type="EMBL" id="JARIHO010000036">
    <property type="protein sequence ID" value="KAJ7330948.1"/>
    <property type="molecule type" value="Genomic_DNA"/>
</dbReference>
<gene>
    <name evidence="1" type="ORF">DFH08DRAFT_1084050</name>
</gene>
<proteinExistence type="predicted"/>
<reference evidence="1" key="1">
    <citation type="submission" date="2023-03" db="EMBL/GenBank/DDBJ databases">
        <title>Massive genome expansion in bonnet fungi (Mycena s.s.) driven by repeated elements and novel gene families across ecological guilds.</title>
        <authorList>
            <consortium name="Lawrence Berkeley National Laboratory"/>
            <person name="Harder C.B."/>
            <person name="Miyauchi S."/>
            <person name="Viragh M."/>
            <person name="Kuo A."/>
            <person name="Thoen E."/>
            <person name="Andreopoulos B."/>
            <person name="Lu D."/>
            <person name="Skrede I."/>
            <person name="Drula E."/>
            <person name="Henrissat B."/>
            <person name="Morin E."/>
            <person name="Kohler A."/>
            <person name="Barry K."/>
            <person name="LaButti K."/>
            <person name="Morin E."/>
            <person name="Salamov A."/>
            <person name="Lipzen A."/>
            <person name="Mereny Z."/>
            <person name="Hegedus B."/>
            <person name="Baldrian P."/>
            <person name="Stursova M."/>
            <person name="Weitz H."/>
            <person name="Taylor A."/>
            <person name="Grigoriev I.V."/>
            <person name="Nagy L.G."/>
            <person name="Martin F."/>
            <person name="Kauserud H."/>
        </authorList>
    </citation>
    <scope>NUCLEOTIDE SEQUENCE</scope>
    <source>
        <strain evidence="1">CBHHK002</strain>
    </source>
</reference>
<sequence>MQLPQELFDAIVQNIDDHPTLQSCALAGPQLRDPSQRILLQSVTLRGGGWVGNYPTERAILQHSPHIATYVTDLTVYISGRPGPQQVDDDNAPVTDIQWILDRLHNVRRCVFGGIDGDTAVRWTSLPFVLASAYLGFISRQQSLRKLTVENIRGLPPDALPALVRPASTLSFKQMHVIGGFLPGGPHDAAIASQVVPGVLCLDLGPECQSLCRVLARPQYAAWTSLLTHLTLQADDEIDQENRALIGNAALTLQSLRVVAYQRDAQHVPWPLPPLPALRALQYDLSLSILNDPQFVAPFLAIVAPAARPRLSEITLILKYANPSLRGFPPCIRDPAIGALDTALAAHPARPALKLVWRVNLSVRGFTQRDITGFFDGFVRMVRGALPGAHAQGQLVFELGA</sequence>
<dbReference type="AlphaFoldDB" id="A0AAD6ZN94"/>
<protein>
    <submittedName>
        <fullName evidence="1">Uncharacterized protein</fullName>
    </submittedName>
</protein>
<evidence type="ECO:0000313" key="1">
    <source>
        <dbReference type="EMBL" id="KAJ7330948.1"/>
    </source>
</evidence>
<dbReference type="Proteomes" id="UP001218218">
    <property type="component" value="Unassembled WGS sequence"/>
</dbReference>
<keyword evidence="2" id="KW-1185">Reference proteome</keyword>
<comment type="caution">
    <text evidence="1">The sequence shown here is derived from an EMBL/GenBank/DDBJ whole genome shotgun (WGS) entry which is preliminary data.</text>
</comment>
<accession>A0AAD6ZN94</accession>
<evidence type="ECO:0000313" key="2">
    <source>
        <dbReference type="Proteomes" id="UP001218218"/>
    </source>
</evidence>
<name>A0AAD6ZN94_9AGAR</name>
<organism evidence="1 2">
    <name type="scientific">Mycena albidolilacea</name>
    <dbReference type="NCBI Taxonomy" id="1033008"/>
    <lineage>
        <taxon>Eukaryota</taxon>
        <taxon>Fungi</taxon>
        <taxon>Dikarya</taxon>
        <taxon>Basidiomycota</taxon>
        <taxon>Agaricomycotina</taxon>
        <taxon>Agaricomycetes</taxon>
        <taxon>Agaricomycetidae</taxon>
        <taxon>Agaricales</taxon>
        <taxon>Marasmiineae</taxon>
        <taxon>Mycenaceae</taxon>
        <taxon>Mycena</taxon>
    </lineage>
</organism>